<protein>
    <submittedName>
        <fullName evidence="2">Uncharacterized protein</fullName>
    </submittedName>
</protein>
<keyword evidence="1" id="KW-0472">Membrane</keyword>
<dbReference type="Proteomes" id="UP001302321">
    <property type="component" value="Unassembled WGS sequence"/>
</dbReference>
<keyword evidence="1" id="KW-1133">Transmembrane helix</keyword>
<keyword evidence="1" id="KW-0812">Transmembrane</keyword>
<evidence type="ECO:0000313" key="2">
    <source>
        <dbReference type="EMBL" id="KAK4179256.1"/>
    </source>
</evidence>
<proteinExistence type="predicted"/>
<accession>A0AAN7A8H4</accession>
<reference evidence="2" key="1">
    <citation type="journal article" date="2023" name="Mol. Phylogenet. Evol.">
        <title>Genome-scale phylogeny and comparative genomics of the fungal order Sordariales.</title>
        <authorList>
            <person name="Hensen N."/>
            <person name="Bonometti L."/>
            <person name="Westerberg I."/>
            <person name="Brannstrom I.O."/>
            <person name="Guillou S."/>
            <person name="Cros-Aarteil S."/>
            <person name="Calhoun S."/>
            <person name="Haridas S."/>
            <person name="Kuo A."/>
            <person name="Mondo S."/>
            <person name="Pangilinan J."/>
            <person name="Riley R."/>
            <person name="LaButti K."/>
            <person name="Andreopoulos B."/>
            <person name="Lipzen A."/>
            <person name="Chen C."/>
            <person name="Yan M."/>
            <person name="Daum C."/>
            <person name="Ng V."/>
            <person name="Clum A."/>
            <person name="Steindorff A."/>
            <person name="Ohm R.A."/>
            <person name="Martin F."/>
            <person name="Silar P."/>
            <person name="Natvig D.O."/>
            <person name="Lalanne C."/>
            <person name="Gautier V."/>
            <person name="Ament-Velasquez S.L."/>
            <person name="Kruys A."/>
            <person name="Hutchinson M.I."/>
            <person name="Powell A.J."/>
            <person name="Barry K."/>
            <person name="Miller A.N."/>
            <person name="Grigoriev I.V."/>
            <person name="Debuchy R."/>
            <person name="Gladieux P."/>
            <person name="Hiltunen Thoren M."/>
            <person name="Johannesson H."/>
        </authorList>
    </citation>
    <scope>NUCLEOTIDE SEQUENCE</scope>
    <source>
        <strain evidence="2">CBS 892.96</strain>
    </source>
</reference>
<gene>
    <name evidence="2" type="ORF">QBC36DRAFT_343899</name>
</gene>
<organism evidence="2 3">
    <name type="scientific">Triangularia setosa</name>
    <dbReference type="NCBI Taxonomy" id="2587417"/>
    <lineage>
        <taxon>Eukaryota</taxon>
        <taxon>Fungi</taxon>
        <taxon>Dikarya</taxon>
        <taxon>Ascomycota</taxon>
        <taxon>Pezizomycotina</taxon>
        <taxon>Sordariomycetes</taxon>
        <taxon>Sordariomycetidae</taxon>
        <taxon>Sordariales</taxon>
        <taxon>Podosporaceae</taxon>
        <taxon>Triangularia</taxon>
    </lineage>
</organism>
<dbReference type="AlphaFoldDB" id="A0AAN7A8H4"/>
<name>A0AAN7A8H4_9PEZI</name>
<evidence type="ECO:0000256" key="1">
    <source>
        <dbReference type="SAM" id="Phobius"/>
    </source>
</evidence>
<comment type="caution">
    <text evidence="2">The sequence shown here is derived from an EMBL/GenBank/DDBJ whole genome shotgun (WGS) entry which is preliminary data.</text>
</comment>
<keyword evidence="3" id="KW-1185">Reference proteome</keyword>
<evidence type="ECO:0000313" key="3">
    <source>
        <dbReference type="Proteomes" id="UP001302321"/>
    </source>
</evidence>
<feature type="transmembrane region" description="Helical" evidence="1">
    <location>
        <begin position="38"/>
        <end position="57"/>
    </location>
</feature>
<sequence>MPCLDLSSMTRDRREAGIHWRCFPSPALYTARWNDQSVSNIAIAGAVAGWLGLILLLRKSTNEAGTFGEGWAGSLLMGRQPATEEVETREECLQQRACVFHVSCGPS</sequence>
<dbReference type="EMBL" id="MU866120">
    <property type="protein sequence ID" value="KAK4179256.1"/>
    <property type="molecule type" value="Genomic_DNA"/>
</dbReference>
<reference evidence="2" key="2">
    <citation type="submission" date="2023-05" db="EMBL/GenBank/DDBJ databases">
        <authorList>
            <consortium name="Lawrence Berkeley National Laboratory"/>
            <person name="Steindorff A."/>
            <person name="Hensen N."/>
            <person name="Bonometti L."/>
            <person name="Westerberg I."/>
            <person name="Brannstrom I.O."/>
            <person name="Guillou S."/>
            <person name="Cros-Aarteil S."/>
            <person name="Calhoun S."/>
            <person name="Haridas S."/>
            <person name="Kuo A."/>
            <person name="Mondo S."/>
            <person name="Pangilinan J."/>
            <person name="Riley R."/>
            <person name="Labutti K."/>
            <person name="Andreopoulos B."/>
            <person name="Lipzen A."/>
            <person name="Chen C."/>
            <person name="Yanf M."/>
            <person name="Daum C."/>
            <person name="Ng V."/>
            <person name="Clum A."/>
            <person name="Ohm R."/>
            <person name="Martin F."/>
            <person name="Silar P."/>
            <person name="Natvig D."/>
            <person name="Lalanne C."/>
            <person name="Gautier V."/>
            <person name="Ament-Velasquez S.L."/>
            <person name="Kruys A."/>
            <person name="Hutchinson M.I."/>
            <person name="Powell A.J."/>
            <person name="Barry K."/>
            <person name="Miller A.N."/>
            <person name="Grigoriev I.V."/>
            <person name="Debuchy R."/>
            <person name="Gladieux P."/>
            <person name="Thoren M.H."/>
            <person name="Johannesson H."/>
        </authorList>
    </citation>
    <scope>NUCLEOTIDE SEQUENCE</scope>
    <source>
        <strain evidence="2">CBS 892.96</strain>
    </source>
</reference>